<evidence type="ECO:0000256" key="6">
    <source>
        <dbReference type="ARBA" id="ARBA00023136"/>
    </source>
</evidence>
<accession>A0A839QV67</accession>
<feature type="transmembrane region" description="Helical" evidence="7">
    <location>
        <begin position="55"/>
        <end position="76"/>
    </location>
</feature>
<dbReference type="GO" id="GO:0005886">
    <property type="term" value="C:plasma membrane"/>
    <property type="evidence" value="ECO:0007669"/>
    <property type="project" value="UniProtKB-SubCell"/>
</dbReference>
<dbReference type="PANTHER" id="PTHR30353">
    <property type="entry name" value="INNER MEMBRANE PROTEIN DEDA-RELATED"/>
    <property type="match status" value="1"/>
</dbReference>
<evidence type="ECO:0000256" key="1">
    <source>
        <dbReference type="ARBA" id="ARBA00004651"/>
    </source>
</evidence>
<evidence type="ECO:0000313" key="10">
    <source>
        <dbReference type="Proteomes" id="UP000523000"/>
    </source>
</evidence>
<dbReference type="AlphaFoldDB" id="A0A839QV67"/>
<dbReference type="EMBL" id="JACHVS010000001">
    <property type="protein sequence ID" value="MBB2995891.1"/>
    <property type="molecule type" value="Genomic_DNA"/>
</dbReference>
<comment type="similarity">
    <text evidence="2 7">Belongs to the DedA family.</text>
</comment>
<evidence type="ECO:0000256" key="2">
    <source>
        <dbReference type="ARBA" id="ARBA00010792"/>
    </source>
</evidence>
<keyword evidence="3 7" id="KW-1003">Cell membrane</keyword>
<reference evidence="9 10" key="1">
    <citation type="submission" date="2020-08" db="EMBL/GenBank/DDBJ databases">
        <title>Sequencing the genomes of 1000 actinobacteria strains.</title>
        <authorList>
            <person name="Klenk H.-P."/>
        </authorList>
    </citation>
    <scope>NUCLEOTIDE SEQUENCE [LARGE SCALE GENOMIC DNA]</scope>
    <source>
        <strain evidence="9 10">DSM 22826</strain>
    </source>
</reference>
<evidence type="ECO:0000259" key="8">
    <source>
        <dbReference type="Pfam" id="PF09335"/>
    </source>
</evidence>
<sequence>MDVINEAIHHASNAWWILPVVYIFCLIDGMLPILPSETLLVALASVAVGTGTPNMFLLALVGALGAISGDQIAYRLGRRIGTERFGWMRTRRSRKLFAFASHELMKRGALLIFTARYIPVGRVAVNFTAGATNFSIRRFTVLDVIGCLTWSGYSVAIGALAGKWFHDNQLLGIGISIVLAIIMGFLIDRVITLVLKRLGQDTEADTYSHLREAEAAERKKTPITIPGDIIEPGTGS</sequence>
<comment type="subcellular location">
    <subcellularLocation>
        <location evidence="1 7">Cell membrane</location>
        <topology evidence="1 7">Multi-pass membrane protein</topology>
    </subcellularLocation>
</comment>
<proteinExistence type="inferred from homology"/>
<keyword evidence="4 7" id="KW-0812">Transmembrane</keyword>
<dbReference type="Pfam" id="PF09335">
    <property type="entry name" value="VTT_dom"/>
    <property type="match status" value="1"/>
</dbReference>
<name>A0A839QV67_9MICC</name>
<evidence type="ECO:0000313" key="9">
    <source>
        <dbReference type="EMBL" id="MBB2995891.1"/>
    </source>
</evidence>
<keyword evidence="6 7" id="KW-0472">Membrane</keyword>
<evidence type="ECO:0000256" key="3">
    <source>
        <dbReference type="ARBA" id="ARBA00022475"/>
    </source>
</evidence>
<evidence type="ECO:0000256" key="4">
    <source>
        <dbReference type="ARBA" id="ARBA00022692"/>
    </source>
</evidence>
<feature type="transmembrane region" description="Helical" evidence="7">
    <location>
        <begin position="14"/>
        <end position="35"/>
    </location>
</feature>
<gene>
    <name evidence="9" type="ORF">E9229_002082</name>
</gene>
<dbReference type="InterPro" id="IPR032816">
    <property type="entry name" value="VTT_dom"/>
</dbReference>
<dbReference type="InterPro" id="IPR032818">
    <property type="entry name" value="DedA-like"/>
</dbReference>
<comment type="caution">
    <text evidence="9">The sequence shown here is derived from an EMBL/GenBank/DDBJ whole genome shotgun (WGS) entry which is preliminary data.</text>
</comment>
<evidence type="ECO:0000256" key="5">
    <source>
        <dbReference type="ARBA" id="ARBA00022989"/>
    </source>
</evidence>
<feature type="domain" description="VTT" evidence="8">
    <location>
        <begin position="34"/>
        <end position="159"/>
    </location>
</feature>
<keyword evidence="5 7" id="KW-1133">Transmembrane helix</keyword>
<keyword evidence="10" id="KW-1185">Reference proteome</keyword>
<protein>
    <submittedName>
        <fullName evidence="9">Membrane protein DedA with SNARE-associated domain</fullName>
    </submittedName>
</protein>
<dbReference type="PANTHER" id="PTHR30353:SF0">
    <property type="entry name" value="TRANSMEMBRANE PROTEIN"/>
    <property type="match status" value="1"/>
</dbReference>
<organism evidence="9 10">
    <name type="scientific">Paeniglutamicibacter cryotolerans</name>
    <dbReference type="NCBI Taxonomy" id="670079"/>
    <lineage>
        <taxon>Bacteria</taxon>
        <taxon>Bacillati</taxon>
        <taxon>Actinomycetota</taxon>
        <taxon>Actinomycetes</taxon>
        <taxon>Micrococcales</taxon>
        <taxon>Micrococcaceae</taxon>
        <taxon>Paeniglutamicibacter</taxon>
    </lineage>
</organism>
<feature type="transmembrane region" description="Helical" evidence="7">
    <location>
        <begin position="170"/>
        <end position="187"/>
    </location>
</feature>
<comment type="caution">
    <text evidence="7">Lacks conserved residue(s) required for the propagation of feature annotation.</text>
</comment>
<evidence type="ECO:0000256" key="7">
    <source>
        <dbReference type="RuleBase" id="RU367016"/>
    </source>
</evidence>
<dbReference type="RefSeq" id="WP_183511085.1">
    <property type="nucleotide sequence ID" value="NZ_BAABGK010000042.1"/>
</dbReference>
<dbReference type="Proteomes" id="UP000523000">
    <property type="component" value="Unassembled WGS sequence"/>
</dbReference>